<evidence type="ECO:0000313" key="3">
    <source>
        <dbReference type="Proteomes" id="UP000179935"/>
    </source>
</evidence>
<evidence type="ECO:0000256" key="1">
    <source>
        <dbReference type="SAM" id="MobiDB-lite"/>
    </source>
</evidence>
<dbReference type="Proteomes" id="UP000179935">
    <property type="component" value="Unassembled WGS sequence"/>
</dbReference>
<feature type="compositionally biased region" description="Low complexity" evidence="1">
    <location>
        <begin position="42"/>
        <end position="52"/>
    </location>
</feature>
<dbReference type="RefSeq" id="WP_071364513.1">
    <property type="nucleotide sequence ID" value="NZ_MLYP01000006.1"/>
</dbReference>
<name>A0A1S2Q4J5_9ACTN</name>
<organism evidence="2 3">
    <name type="scientific">Streptomyces colonosanans</name>
    <dbReference type="NCBI Taxonomy" id="1428652"/>
    <lineage>
        <taxon>Bacteria</taxon>
        <taxon>Bacillati</taxon>
        <taxon>Actinomycetota</taxon>
        <taxon>Actinomycetes</taxon>
        <taxon>Kitasatosporales</taxon>
        <taxon>Streptomycetaceae</taxon>
        <taxon>Streptomyces</taxon>
    </lineage>
</organism>
<sequence length="88" mass="9348">MCALQHRRPGTAAPKKSPAEESSAPRPRTSRVRANFKPHTGSPAPASTEPAPTLAPPDIAPNPATRPAPRSSRVRINLGDRGRDRNAP</sequence>
<reference evidence="2 3" key="1">
    <citation type="submission" date="2016-10" db="EMBL/GenBank/DDBJ databases">
        <title>Genome sequence of Streptomyces sp. MUSC 93.</title>
        <authorList>
            <person name="Lee L.-H."/>
            <person name="Ser H.-L."/>
            <person name="Law J.W.-F."/>
        </authorList>
    </citation>
    <scope>NUCLEOTIDE SEQUENCE [LARGE SCALE GENOMIC DNA]</scope>
    <source>
        <strain evidence="2 3">MUSC 93</strain>
    </source>
</reference>
<accession>A0A1S2Q4J5</accession>
<feature type="compositionally biased region" description="Pro residues" evidence="1">
    <location>
        <begin position="53"/>
        <end position="66"/>
    </location>
</feature>
<dbReference type="AlphaFoldDB" id="A0A1S2Q4J5"/>
<keyword evidence="3" id="KW-1185">Reference proteome</keyword>
<proteinExistence type="predicted"/>
<evidence type="ECO:0000313" key="2">
    <source>
        <dbReference type="EMBL" id="OIK00693.1"/>
    </source>
</evidence>
<comment type="caution">
    <text evidence="2">The sequence shown here is derived from an EMBL/GenBank/DDBJ whole genome shotgun (WGS) entry which is preliminary data.</text>
</comment>
<protein>
    <submittedName>
        <fullName evidence="2">Uncharacterized protein</fullName>
    </submittedName>
</protein>
<dbReference type="STRING" id="1428652.BIV24_02885"/>
<dbReference type="EMBL" id="MLYP01000006">
    <property type="protein sequence ID" value="OIK00693.1"/>
    <property type="molecule type" value="Genomic_DNA"/>
</dbReference>
<gene>
    <name evidence="2" type="ORF">BIV24_02885</name>
</gene>
<feature type="compositionally biased region" description="Basic and acidic residues" evidence="1">
    <location>
        <begin position="78"/>
        <end position="88"/>
    </location>
</feature>
<feature type="region of interest" description="Disordered" evidence="1">
    <location>
        <begin position="1"/>
        <end position="88"/>
    </location>
</feature>